<dbReference type="Proteomes" id="UP001054252">
    <property type="component" value="Unassembled WGS sequence"/>
</dbReference>
<keyword evidence="3" id="KW-1185">Reference proteome</keyword>
<feature type="region of interest" description="Disordered" evidence="1">
    <location>
        <begin position="121"/>
        <end position="156"/>
    </location>
</feature>
<gene>
    <name evidence="2" type="ORF">SLEP1_g28566</name>
</gene>
<evidence type="ECO:0000313" key="2">
    <source>
        <dbReference type="EMBL" id="GKV18144.1"/>
    </source>
</evidence>
<evidence type="ECO:0000256" key="1">
    <source>
        <dbReference type="SAM" id="MobiDB-lite"/>
    </source>
</evidence>
<feature type="compositionally biased region" description="Polar residues" evidence="1">
    <location>
        <begin position="28"/>
        <end position="37"/>
    </location>
</feature>
<dbReference type="EMBL" id="BPVZ01000049">
    <property type="protein sequence ID" value="GKV18144.1"/>
    <property type="molecule type" value="Genomic_DNA"/>
</dbReference>
<feature type="compositionally biased region" description="Polar residues" evidence="1">
    <location>
        <begin position="144"/>
        <end position="156"/>
    </location>
</feature>
<feature type="region of interest" description="Disordered" evidence="1">
    <location>
        <begin position="1"/>
        <end position="37"/>
    </location>
</feature>
<dbReference type="AlphaFoldDB" id="A0AAV5JU19"/>
<reference evidence="2 3" key="1">
    <citation type="journal article" date="2021" name="Commun. Biol.">
        <title>The genome of Shorea leprosula (Dipterocarpaceae) highlights the ecological relevance of drought in aseasonal tropical rainforests.</title>
        <authorList>
            <person name="Ng K.K.S."/>
            <person name="Kobayashi M.J."/>
            <person name="Fawcett J.A."/>
            <person name="Hatakeyama M."/>
            <person name="Paape T."/>
            <person name="Ng C.H."/>
            <person name="Ang C.C."/>
            <person name="Tnah L.H."/>
            <person name="Lee C.T."/>
            <person name="Nishiyama T."/>
            <person name="Sese J."/>
            <person name="O'Brien M.J."/>
            <person name="Copetti D."/>
            <person name="Mohd Noor M.I."/>
            <person name="Ong R.C."/>
            <person name="Putra M."/>
            <person name="Sireger I.Z."/>
            <person name="Indrioko S."/>
            <person name="Kosugi Y."/>
            <person name="Izuno A."/>
            <person name="Isagi Y."/>
            <person name="Lee S.L."/>
            <person name="Shimizu K.K."/>
        </authorList>
    </citation>
    <scope>NUCLEOTIDE SEQUENCE [LARGE SCALE GENOMIC DNA]</scope>
    <source>
        <strain evidence="2">214</strain>
    </source>
</reference>
<name>A0AAV5JU19_9ROSI</name>
<comment type="caution">
    <text evidence="2">The sequence shown here is derived from an EMBL/GenBank/DDBJ whole genome shotgun (WGS) entry which is preliminary data.</text>
</comment>
<accession>A0AAV5JU19</accession>
<proteinExistence type="predicted"/>
<protein>
    <submittedName>
        <fullName evidence="2">Uncharacterized protein</fullName>
    </submittedName>
</protein>
<organism evidence="2 3">
    <name type="scientific">Rubroshorea leprosula</name>
    <dbReference type="NCBI Taxonomy" id="152421"/>
    <lineage>
        <taxon>Eukaryota</taxon>
        <taxon>Viridiplantae</taxon>
        <taxon>Streptophyta</taxon>
        <taxon>Embryophyta</taxon>
        <taxon>Tracheophyta</taxon>
        <taxon>Spermatophyta</taxon>
        <taxon>Magnoliopsida</taxon>
        <taxon>eudicotyledons</taxon>
        <taxon>Gunneridae</taxon>
        <taxon>Pentapetalae</taxon>
        <taxon>rosids</taxon>
        <taxon>malvids</taxon>
        <taxon>Malvales</taxon>
        <taxon>Dipterocarpaceae</taxon>
        <taxon>Rubroshorea</taxon>
    </lineage>
</organism>
<sequence>MSCSLMEQKHEDTDVQENLNPSVPSPDTPQSDQNQAVATQQVADLLCFDDITQEASCVDEKDPLPLGTATSNEAAIAESILAGGLDLLKPDSLYDEASASRTNQNQMEATARHEAFFTQQQEQPSVLNTNSTAPSGNPFVVEQTMPSHPAQNSSLI</sequence>
<evidence type="ECO:0000313" key="3">
    <source>
        <dbReference type="Proteomes" id="UP001054252"/>
    </source>
</evidence>
<feature type="compositionally biased region" description="Polar residues" evidence="1">
    <location>
        <begin position="121"/>
        <end position="135"/>
    </location>
</feature>